<comment type="similarity">
    <text evidence="15">Belongs to the THEM4/THEM5 thioesterase family.</text>
</comment>
<evidence type="ECO:0000256" key="7">
    <source>
        <dbReference type="ARBA" id="ARBA00022801"/>
    </source>
</evidence>
<gene>
    <name evidence="25" type="ORF">NVS47_06440</name>
</gene>
<dbReference type="InterPro" id="IPR052365">
    <property type="entry name" value="THEM4/THEM5_acyl-CoA_thioest"/>
</dbReference>
<evidence type="ECO:0000256" key="14">
    <source>
        <dbReference type="ARBA" id="ARBA00037002"/>
    </source>
</evidence>
<comment type="caution">
    <text evidence="25">The sequence shown here is derived from an EMBL/GenBank/DDBJ whole genome shotgun (WGS) entry which is preliminary data.</text>
</comment>
<comment type="catalytic activity">
    <reaction evidence="22">
        <text>dodecanoyl-CoA + H2O = dodecanoate + CoA + H(+)</text>
        <dbReference type="Rhea" id="RHEA:30135"/>
        <dbReference type="ChEBI" id="CHEBI:15377"/>
        <dbReference type="ChEBI" id="CHEBI:15378"/>
        <dbReference type="ChEBI" id="CHEBI:18262"/>
        <dbReference type="ChEBI" id="CHEBI:57287"/>
        <dbReference type="ChEBI" id="CHEBI:57375"/>
    </reaction>
    <physiologicalReaction direction="left-to-right" evidence="22">
        <dbReference type="Rhea" id="RHEA:30136"/>
    </physiologicalReaction>
</comment>
<comment type="catalytic activity">
    <reaction evidence="19">
        <text>octanoyl-CoA + H2O = octanoate + CoA + H(+)</text>
        <dbReference type="Rhea" id="RHEA:30143"/>
        <dbReference type="ChEBI" id="CHEBI:15377"/>
        <dbReference type="ChEBI" id="CHEBI:15378"/>
        <dbReference type="ChEBI" id="CHEBI:25646"/>
        <dbReference type="ChEBI" id="CHEBI:57287"/>
        <dbReference type="ChEBI" id="CHEBI:57386"/>
    </reaction>
    <physiologicalReaction direction="left-to-right" evidence="19">
        <dbReference type="Rhea" id="RHEA:30144"/>
    </physiologicalReaction>
</comment>
<evidence type="ECO:0000256" key="2">
    <source>
        <dbReference type="ARBA" id="ARBA00004496"/>
    </source>
</evidence>
<organism evidence="25 26">
    <name type="scientific">Dehalobacterium formicoaceticum</name>
    <dbReference type="NCBI Taxonomy" id="51515"/>
    <lineage>
        <taxon>Bacteria</taxon>
        <taxon>Bacillati</taxon>
        <taxon>Bacillota</taxon>
        <taxon>Clostridia</taxon>
        <taxon>Eubacteriales</taxon>
        <taxon>Peptococcaceae</taxon>
        <taxon>Dehalobacterium</taxon>
    </lineage>
</organism>
<dbReference type="Gene3D" id="3.10.129.10">
    <property type="entry name" value="Hotdog Thioesterase"/>
    <property type="match status" value="1"/>
</dbReference>
<evidence type="ECO:0000256" key="23">
    <source>
        <dbReference type="ARBA" id="ARBA00048180"/>
    </source>
</evidence>
<evidence type="ECO:0000256" key="3">
    <source>
        <dbReference type="ARBA" id="ARBA00004632"/>
    </source>
</evidence>
<keyword evidence="4" id="KW-1003">Cell membrane</keyword>
<keyword evidence="8" id="KW-0276">Fatty acid metabolism</keyword>
<dbReference type="SUPFAM" id="SSF54637">
    <property type="entry name" value="Thioesterase/thiol ester dehydrase-isomerase"/>
    <property type="match status" value="1"/>
</dbReference>
<keyword evidence="6" id="KW-0053">Apoptosis</keyword>
<evidence type="ECO:0000256" key="13">
    <source>
        <dbReference type="ARBA" id="ARBA00035852"/>
    </source>
</evidence>
<evidence type="ECO:0000256" key="1">
    <source>
        <dbReference type="ARBA" id="ARBA00004170"/>
    </source>
</evidence>
<sequence>MDQMDNMCFACGKKNPIGLKLEFIDNHGEYTTVFTPKEEHQGYPGIIHGGITATILDEVTARYVLSQGILAFTASLNVRYRKGIPIGRPVTFKSRLVRQKGRLYEMEAQAILDDGTVAAEASAKVMEAKKPS</sequence>
<evidence type="ECO:0000256" key="15">
    <source>
        <dbReference type="ARBA" id="ARBA00038456"/>
    </source>
</evidence>
<comment type="catalytic activity">
    <reaction evidence="13">
        <text>(5Z,8Z,11Z,14Z)-eicosatetraenoyl-CoA + H2O = (5Z,8Z,11Z,14Z)-eicosatetraenoate + CoA + H(+)</text>
        <dbReference type="Rhea" id="RHEA:40151"/>
        <dbReference type="ChEBI" id="CHEBI:15377"/>
        <dbReference type="ChEBI" id="CHEBI:15378"/>
        <dbReference type="ChEBI" id="CHEBI:32395"/>
        <dbReference type="ChEBI" id="CHEBI:57287"/>
        <dbReference type="ChEBI" id="CHEBI:57368"/>
    </reaction>
    <physiologicalReaction direction="left-to-right" evidence="13">
        <dbReference type="Rhea" id="RHEA:40152"/>
    </physiologicalReaction>
</comment>
<evidence type="ECO:0000256" key="21">
    <source>
        <dbReference type="ARBA" id="ARBA00047969"/>
    </source>
</evidence>
<evidence type="ECO:0000256" key="9">
    <source>
        <dbReference type="ARBA" id="ARBA00022946"/>
    </source>
</evidence>
<evidence type="ECO:0000313" key="25">
    <source>
        <dbReference type="EMBL" id="MCR6545155.1"/>
    </source>
</evidence>
<comment type="catalytic activity">
    <reaction evidence="21">
        <text>decanoyl-CoA + H2O = decanoate + CoA + H(+)</text>
        <dbReference type="Rhea" id="RHEA:40059"/>
        <dbReference type="ChEBI" id="CHEBI:15377"/>
        <dbReference type="ChEBI" id="CHEBI:15378"/>
        <dbReference type="ChEBI" id="CHEBI:27689"/>
        <dbReference type="ChEBI" id="CHEBI:57287"/>
        <dbReference type="ChEBI" id="CHEBI:61430"/>
    </reaction>
    <physiologicalReaction direction="left-to-right" evidence="21">
        <dbReference type="Rhea" id="RHEA:40060"/>
    </physiologicalReaction>
</comment>
<keyword evidence="11" id="KW-0472">Membrane</keyword>
<accession>A0ABT1Y4T9</accession>
<feature type="domain" description="Thioesterase" evidence="24">
    <location>
        <begin position="45"/>
        <end position="118"/>
    </location>
</feature>
<keyword evidence="26" id="KW-1185">Reference proteome</keyword>
<comment type="catalytic activity">
    <reaction evidence="14">
        <text>(9Z)-octadecenoyl-CoA + H2O = (9Z)-octadecenoate + CoA + H(+)</text>
        <dbReference type="Rhea" id="RHEA:40139"/>
        <dbReference type="ChEBI" id="CHEBI:15377"/>
        <dbReference type="ChEBI" id="CHEBI:15378"/>
        <dbReference type="ChEBI" id="CHEBI:30823"/>
        <dbReference type="ChEBI" id="CHEBI:57287"/>
        <dbReference type="ChEBI" id="CHEBI:57387"/>
    </reaction>
    <physiologicalReaction direction="left-to-right" evidence="14">
        <dbReference type="Rhea" id="RHEA:40140"/>
    </physiologicalReaction>
</comment>
<comment type="catalytic activity">
    <reaction evidence="23">
        <text>tetradecanoyl-CoA + H2O = tetradecanoate + CoA + H(+)</text>
        <dbReference type="Rhea" id="RHEA:40119"/>
        <dbReference type="ChEBI" id="CHEBI:15377"/>
        <dbReference type="ChEBI" id="CHEBI:15378"/>
        <dbReference type="ChEBI" id="CHEBI:30807"/>
        <dbReference type="ChEBI" id="CHEBI:57287"/>
        <dbReference type="ChEBI" id="CHEBI:57385"/>
    </reaction>
    <physiologicalReaction direction="left-to-right" evidence="23">
        <dbReference type="Rhea" id="RHEA:40120"/>
    </physiologicalReaction>
</comment>
<keyword evidence="12" id="KW-0966">Cell projection</keyword>
<evidence type="ECO:0000256" key="16">
    <source>
        <dbReference type="ARBA" id="ARBA00038848"/>
    </source>
</evidence>
<proteinExistence type="inferred from homology"/>
<evidence type="ECO:0000256" key="12">
    <source>
        <dbReference type="ARBA" id="ARBA00023273"/>
    </source>
</evidence>
<evidence type="ECO:0000313" key="26">
    <source>
        <dbReference type="Proteomes" id="UP001524944"/>
    </source>
</evidence>
<reference evidence="25 26" key="1">
    <citation type="submission" date="2022-08" db="EMBL/GenBank/DDBJ databases">
        <title>Proteogenomics of the novel Dehalobacterium formicoaceticum strain EZ94 highlights a key role of methyltransferases during anaerobic dichloromethane degradation.</title>
        <authorList>
            <person name="Wasmund K."/>
        </authorList>
    </citation>
    <scope>NUCLEOTIDE SEQUENCE [LARGE SCALE GENOMIC DNA]</scope>
    <source>
        <strain evidence="25 26">EZ94</strain>
    </source>
</reference>
<keyword evidence="9" id="KW-0809">Transit peptide</keyword>
<evidence type="ECO:0000256" key="8">
    <source>
        <dbReference type="ARBA" id="ARBA00022832"/>
    </source>
</evidence>
<evidence type="ECO:0000256" key="10">
    <source>
        <dbReference type="ARBA" id="ARBA00023098"/>
    </source>
</evidence>
<dbReference type="InterPro" id="IPR006683">
    <property type="entry name" value="Thioestr_dom"/>
</dbReference>
<evidence type="ECO:0000256" key="4">
    <source>
        <dbReference type="ARBA" id="ARBA00022475"/>
    </source>
</evidence>
<comment type="subcellular location">
    <subcellularLocation>
        <location evidence="3">Cell projection</location>
        <location evidence="3">Ruffle membrane</location>
    </subcellularLocation>
    <subcellularLocation>
        <location evidence="2">Cytoplasm</location>
    </subcellularLocation>
    <subcellularLocation>
        <location evidence="1">Membrane</location>
        <topology evidence="1">Peripheral membrane protein</topology>
    </subcellularLocation>
</comment>
<protein>
    <recommendedName>
        <fullName evidence="17">Acyl-coenzyme A thioesterase THEM4</fullName>
        <ecNumber evidence="16">3.1.2.2</ecNumber>
    </recommendedName>
    <alternativeName>
        <fullName evidence="18">Thioesterase superfamily member 4</fullName>
    </alternativeName>
</protein>
<keyword evidence="5" id="KW-0963">Cytoplasm</keyword>
<dbReference type="InterPro" id="IPR029069">
    <property type="entry name" value="HotDog_dom_sf"/>
</dbReference>
<evidence type="ECO:0000256" key="22">
    <source>
        <dbReference type="ARBA" id="ARBA00048074"/>
    </source>
</evidence>
<evidence type="ECO:0000256" key="11">
    <source>
        <dbReference type="ARBA" id="ARBA00023136"/>
    </source>
</evidence>
<comment type="catalytic activity">
    <reaction evidence="20">
        <text>hexadecanoyl-CoA + H2O = hexadecanoate + CoA + H(+)</text>
        <dbReference type="Rhea" id="RHEA:16645"/>
        <dbReference type="ChEBI" id="CHEBI:7896"/>
        <dbReference type="ChEBI" id="CHEBI:15377"/>
        <dbReference type="ChEBI" id="CHEBI:15378"/>
        <dbReference type="ChEBI" id="CHEBI:57287"/>
        <dbReference type="ChEBI" id="CHEBI:57379"/>
        <dbReference type="EC" id="3.1.2.2"/>
    </reaction>
    <physiologicalReaction direction="left-to-right" evidence="20">
        <dbReference type="Rhea" id="RHEA:16646"/>
    </physiologicalReaction>
</comment>
<dbReference type="Proteomes" id="UP001524944">
    <property type="component" value="Unassembled WGS sequence"/>
</dbReference>
<evidence type="ECO:0000256" key="6">
    <source>
        <dbReference type="ARBA" id="ARBA00022703"/>
    </source>
</evidence>
<dbReference type="EC" id="3.1.2.2" evidence="16"/>
<evidence type="ECO:0000256" key="20">
    <source>
        <dbReference type="ARBA" id="ARBA00047734"/>
    </source>
</evidence>
<evidence type="ECO:0000256" key="18">
    <source>
        <dbReference type="ARBA" id="ARBA00043210"/>
    </source>
</evidence>
<dbReference type="PANTHER" id="PTHR12418">
    <property type="entry name" value="ACYL-COENZYME A THIOESTERASE THEM4"/>
    <property type="match status" value="1"/>
</dbReference>
<dbReference type="PANTHER" id="PTHR12418:SF19">
    <property type="entry name" value="ACYL-COENZYME A THIOESTERASE THEM4"/>
    <property type="match status" value="1"/>
</dbReference>
<keyword evidence="7" id="KW-0378">Hydrolase</keyword>
<name>A0ABT1Y4T9_9FIRM</name>
<evidence type="ECO:0000256" key="17">
    <source>
        <dbReference type="ARBA" id="ARBA00040123"/>
    </source>
</evidence>
<dbReference type="RefSeq" id="WP_257912776.1">
    <property type="nucleotide sequence ID" value="NZ_JANPWE010000002.1"/>
</dbReference>
<evidence type="ECO:0000256" key="5">
    <source>
        <dbReference type="ARBA" id="ARBA00022490"/>
    </source>
</evidence>
<dbReference type="CDD" id="cd03443">
    <property type="entry name" value="PaaI_thioesterase"/>
    <property type="match status" value="1"/>
</dbReference>
<evidence type="ECO:0000256" key="19">
    <source>
        <dbReference type="ARBA" id="ARBA00047588"/>
    </source>
</evidence>
<dbReference type="EMBL" id="JANPWE010000002">
    <property type="protein sequence ID" value="MCR6545155.1"/>
    <property type="molecule type" value="Genomic_DNA"/>
</dbReference>
<evidence type="ECO:0000259" key="24">
    <source>
        <dbReference type="Pfam" id="PF03061"/>
    </source>
</evidence>
<dbReference type="Pfam" id="PF03061">
    <property type="entry name" value="4HBT"/>
    <property type="match status" value="1"/>
</dbReference>
<keyword evidence="10" id="KW-0443">Lipid metabolism</keyword>